<feature type="transmembrane region" description="Helical" evidence="10">
    <location>
        <begin position="12"/>
        <end position="31"/>
    </location>
</feature>
<dbReference type="PANTHER" id="PTHR13117:SF5">
    <property type="entry name" value="PROTEIN RFT1 HOMOLOG"/>
    <property type="match status" value="1"/>
</dbReference>
<feature type="transmembrane region" description="Helical" evidence="10">
    <location>
        <begin position="37"/>
        <end position="60"/>
    </location>
</feature>
<evidence type="ECO:0000256" key="1">
    <source>
        <dbReference type="ARBA" id="ARBA00004477"/>
    </source>
</evidence>
<evidence type="ECO:0000256" key="8">
    <source>
        <dbReference type="ARBA" id="ARBA00044793"/>
    </source>
</evidence>
<comment type="subcellular location">
    <subcellularLocation>
        <location evidence="1">Endoplasmic reticulum membrane</location>
        <topology evidence="1">Multi-pass membrane protein</topology>
    </subcellularLocation>
</comment>
<dbReference type="InterPro" id="IPR007594">
    <property type="entry name" value="RFT1"/>
</dbReference>
<organism evidence="11 12">
    <name type="scientific">Vigna angularis var. angularis</name>
    <dbReference type="NCBI Taxonomy" id="157739"/>
    <lineage>
        <taxon>Eukaryota</taxon>
        <taxon>Viridiplantae</taxon>
        <taxon>Streptophyta</taxon>
        <taxon>Embryophyta</taxon>
        <taxon>Tracheophyta</taxon>
        <taxon>Spermatophyta</taxon>
        <taxon>Magnoliopsida</taxon>
        <taxon>eudicotyledons</taxon>
        <taxon>Gunneridae</taxon>
        <taxon>Pentapetalae</taxon>
        <taxon>rosids</taxon>
        <taxon>fabids</taxon>
        <taxon>Fabales</taxon>
        <taxon>Fabaceae</taxon>
        <taxon>Papilionoideae</taxon>
        <taxon>50 kb inversion clade</taxon>
        <taxon>NPAAA clade</taxon>
        <taxon>indigoferoid/millettioid clade</taxon>
        <taxon>Phaseoleae</taxon>
        <taxon>Vigna</taxon>
    </lineage>
</organism>
<evidence type="ECO:0000313" key="11">
    <source>
        <dbReference type="EMBL" id="BAT91328.1"/>
    </source>
</evidence>
<evidence type="ECO:0000256" key="6">
    <source>
        <dbReference type="ARBA" id="ARBA00022989"/>
    </source>
</evidence>
<dbReference type="PANTHER" id="PTHR13117">
    <property type="entry name" value="ENDOPLASMIC RETICULUM MULTISPAN TRANSMEMBRANE PROTEIN-RELATED"/>
    <property type="match status" value="1"/>
</dbReference>
<protein>
    <recommendedName>
        <fullName evidence="8">Man(5)GlcNAc(2)-PP-dolichol translocation protein RFT1</fullName>
    </recommendedName>
</protein>
<accession>A0A0S3SEW3</accession>
<evidence type="ECO:0000256" key="5">
    <source>
        <dbReference type="ARBA" id="ARBA00022824"/>
    </source>
</evidence>
<dbReference type="GO" id="GO:0005789">
    <property type="term" value="C:endoplasmic reticulum membrane"/>
    <property type="evidence" value="ECO:0007669"/>
    <property type="project" value="UniProtKB-SubCell"/>
</dbReference>
<evidence type="ECO:0000256" key="3">
    <source>
        <dbReference type="ARBA" id="ARBA00010288"/>
    </source>
</evidence>
<evidence type="ECO:0000256" key="2">
    <source>
        <dbReference type="ARBA" id="ARBA00004922"/>
    </source>
</evidence>
<proteinExistence type="inferred from homology"/>
<comment type="pathway">
    <text evidence="2">Protein modification; protein glycosylation.</text>
</comment>
<evidence type="ECO:0000313" key="12">
    <source>
        <dbReference type="Proteomes" id="UP000291084"/>
    </source>
</evidence>
<keyword evidence="5" id="KW-0256">Endoplasmic reticulum</keyword>
<keyword evidence="6 10" id="KW-1133">Transmembrane helix</keyword>
<dbReference type="OrthoDB" id="9979195at2759"/>
<evidence type="ECO:0000256" key="9">
    <source>
        <dbReference type="ARBA" id="ARBA00045912"/>
    </source>
</evidence>
<comment type="similarity">
    <text evidence="3">Belongs to the RFT1 family.</text>
</comment>
<keyword evidence="4 10" id="KW-0812">Transmembrane</keyword>
<feature type="non-terminal residue" evidence="11">
    <location>
        <position position="1"/>
    </location>
</feature>
<keyword evidence="12" id="KW-1185">Reference proteome</keyword>
<evidence type="ECO:0000256" key="10">
    <source>
        <dbReference type="SAM" id="Phobius"/>
    </source>
</evidence>
<dbReference type="AlphaFoldDB" id="A0A0S3SEW3"/>
<dbReference type="Proteomes" id="UP000291084">
    <property type="component" value="Chromosome 6"/>
</dbReference>
<keyword evidence="7 10" id="KW-0472">Membrane</keyword>
<dbReference type="EMBL" id="AP015039">
    <property type="protein sequence ID" value="BAT91328.1"/>
    <property type="molecule type" value="Genomic_DNA"/>
</dbReference>
<dbReference type="GO" id="GO:0006488">
    <property type="term" value="P:dolichol-linked oligosaccharide biosynthetic process"/>
    <property type="evidence" value="ECO:0007669"/>
    <property type="project" value="InterPro"/>
</dbReference>
<reference evidence="11 12" key="1">
    <citation type="journal article" date="2015" name="Sci. Rep.">
        <title>The power of single molecule real-time sequencing technology in the de novo assembly of a eukaryotic genome.</title>
        <authorList>
            <person name="Sakai H."/>
            <person name="Naito K."/>
            <person name="Ogiso-Tanaka E."/>
            <person name="Takahashi Y."/>
            <person name="Iseki K."/>
            <person name="Muto C."/>
            <person name="Satou K."/>
            <person name="Teruya K."/>
            <person name="Shiroma A."/>
            <person name="Shimoji M."/>
            <person name="Hirano T."/>
            <person name="Itoh T."/>
            <person name="Kaga A."/>
            <person name="Tomooka N."/>
        </authorList>
    </citation>
    <scope>NUCLEOTIDE SEQUENCE [LARGE SCALE GENOMIC DNA]</scope>
    <source>
        <strain evidence="12">cv. Shumari</strain>
    </source>
</reference>
<comment type="function">
    <text evidence="9">Intramembrane glycolipid transporter that operates in the biosynthetic pathway of dolichol-linked oligosaccharides, the glycan precursors employed in protein asparagine (N)-glycosylation. The sequential addition of sugars to dolichol pyrophosphate produces dolichol-linked oligosaccharides containing fourteen sugars, including two GlcNAcs, nine mannoses and three glucoses. Once assembled, the oligosaccharide is transferred from the lipid to nascent proteins by oligosaccharyltransferases. The assembly of dolichol-linked oligosaccharides begins on the cytosolic side of the endoplasmic reticulum membrane and finishes in its lumen. RFT1 could mediate the translocation of the cytosolically oriented intermediate DolPP-GlcNAc2Man5, produced by ALG11, into the ER lumen where dolichol-linked oligosaccharides assembly continues. However, the intramembrane lipid transporter activity could not be confirmed in vitro.</text>
</comment>
<evidence type="ECO:0000256" key="7">
    <source>
        <dbReference type="ARBA" id="ARBA00023136"/>
    </source>
</evidence>
<dbReference type="GO" id="GO:0034203">
    <property type="term" value="P:glycolipid translocation"/>
    <property type="evidence" value="ECO:0007669"/>
    <property type="project" value="TreeGrafter"/>
</dbReference>
<evidence type="ECO:0000256" key="4">
    <source>
        <dbReference type="ARBA" id="ARBA00022692"/>
    </source>
</evidence>
<name>A0A0S3SEW3_PHAAN</name>
<sequence length="78" mass="9110">SSSFSFYECLPSGWIILLLSGIITLISENVFLDRDNFWPSFMVHFSVGLACFCVSSYVIYCREKTFIRRLVRFNDHVD</sequence>
<gene>
    <name evidence="11" type="primary">Vigan.06G264800</name>
    <name evidence="11" type="ORF">VIGAN_06264800</name>
</gene>